<evidence type="ECO:0000313" key="1">
    <source>
        <dbReference type="EnsemblMetazoa" id="Aqu2.1.30632_001"/>
    </source>
</evidence>
<reference evidence="1" key="1">
    <citation type="submission" date="2017-05" db="UniProtKB">
        <authorList>
            <consortium name="EnsemblMetazoa"/>
        </authorList>
    </citation>
    <scope>IDENTIFICATION</scope>
</reference>
<dbReference type="AlphaFoldDB" id="A0A1X7UTD1"/>
<protein>
    <submittedName>
        <fullName evidence="1">Uncharacterized protein</fullName>
    </submittedName>
</protein>
<proteinExistence type="predicted"/>
<organism evidence="1">
    <name type="scientific">Amphimedon queenslandica</name>
    <name type="common">Sponge</name>
    <dbReference type="NCBI Taxonomy" id="400682"/>
    <lineage>
        <taxon>Eukaryota</taxon>
        <taxon>Metazoa</taxon>
        <taxon>Porifera</taxon>
        <taxon>Demospongiae</taxon>
        <taxon>Heteroscleromorpha</taxon>
        <taxon>Haplosclerida</taxon>
        <taxon>Niphatidae</taxon>
        <taxon>Amphimedon</taxon>
    </lineage>
</organism>
<name>A0A1X7UTD1_AMPQE</name>
<dbReference type="EnsemblMetazoa" id="Aqu2.1.30632_001">
    <property type="protein sequence ID" value="Aqu2.1.30632_001"/>
    <property type="gene ID" value="Aqu2.1.30632"/>
</dbReference>
<sequence length="51" mass="5969">MDPPINCWSRVHESRLRYSSPTELPGQDSSFFSTVMMMMMMMMMMKMKKGG</sequence>
<accession>A0A1X7UTD1</accession>
<dbReference type="InParanoid" id="A0A1X7UTD1"/>